<feature type="transmembrane region" description="Helical" evidence="1">
    <location>
        <begin position="115"/>
        <end position="136"/>
    </location>
</feature>
<keyword evidence="1" id="KW-1133">Transmembrane helix</keyword>
<gene>
    <name evidence="2" type="ORF">PDM28_18685</name>
</gene>
<dbReference type="RefSeq" id="WP_311183202.1">
    <property type="nucleotide sequence ID" value="NZ_CP115543.1"/>
</dbReference>
<protein>
    <recommendedName>
        <fullName evidence="4">DUF1772 domain-containing protein</fullName>
    </recommendedName>
</protein>
<feature type="transmembrane region" description="Helical" evidence="1">
    <location>
        <begin position="36"/>
        <end position="57"/>
    </location>
</feature>
<sequence length="207" mass="22844">MSSTLPPLLPSAAAAAAARPTGEAAPRFLGPMAKSILVMCIVSAVCWAGCVVLALLLHNSAWLQEQLHGADLSWVPPSLRWFGRHAVAVNLGLFALCVAGAVACWGLLRRQRWALWTFMALLVLTALLNFVGVWVIDEIFRYLIVHLPGHMDPADADQVRTDLRLQRVLYTGITVMTALSFAALHAWLLLRLQRPDVQRWFNRNAST</sequence>
<dbReference type="Proteomes" id="UP001305421">
    <property type="component" value="Chromosome"/>
</dbReference>
<reference evidence="2 3" key="1">
    <citation type="submission" date="2022-12" db="EMBL/GenBank/DDBJ databases">
        <title>Two new species, Stenotrophomonas aracearum and Stenotrophomonas oahuensis, isolated from Anthurium (Araceae family) in Hawaii.</title>
        <authorList>
            <person name="Chunag S.C."/>
            <person name="Dobhal S."/>
            <person name="Alvarez A."/>
            <person name="Arif M."/>
        </authorList>
    </citation>
    <scope>NUCLEOTIDE SEQUENCE [LARGE SCALE GENOMIC DNA]</scope>
    <source>
        <strain evidence="2 3">A5588</strain>
    </source>
</reference>
<feature type="transmembrane region" description="Helical" evidence="1">
    <location>
        <begin position="87"/>
        <end position="108"/>
    </location>
</feature>
<name>A0ABY9YCQ2_9GAMM</name>
<proteinExistence type="predicted"/>
<evidence type="ECO:0000313" key="3">
    <source>
        <dbReference type="Proteomes" id="UP001305421"/>
    </source>
</evidence>
<evidence type="ECO:0000256" key="1">
    <source>
        <dbReference type="SAM" id="Phobius"/>
    </source>
</evidence>
<organism evidence="2 3">
    <name type="scientific">Stenotrophomonas aracearum</name>
    <dbReference type="NCBI Taxonomy" id="3003272"/>
    <lineage>
        <taxon>Bacteria</taxon>
        <taxon>Pseudomonadati</taxon>
        <taxon>Pseudomonadota</taxon>
        <taxon>Gammaproteobacteria</taxon>
        <taxon>Lysobacterales</taxon>
        <taxon>Lysobacteraceae</taxon>
        <taxon>Stenotrophomonas</taxon>
    </lineage>
</organism>
<keyword evidence="1" id="KW-0812">Transmembrane</keyword>
<evidence type="ECO:0000313" key="2">
    <source>
        <dbReference type="EMBL" id="WNH48658.1"/>
    </source>
</evidence>
<keyword evidence="1" id="KW-0472">Membrane</keyword>
<feature type="transmembrane region" description="Helical" evidence="1">
    <location>
        <begin position="168"/>
        <end position="190"/>
    </location>
</feature>
<dbReference type="EMBL" id="CP115543">
    <property type="protein sequence ID" value="WNH48658.1"/>
    <property type="molecule type" value="Genomic_DNA"/>
</dbReference>
<keyword evidence="3" id="KW-1185">Reference proteome</keyword>
<accession>A0ABY9YCQ2</accession>
<evidence type="ECO:0008006" key="4">
    <source>
        <dbReference type="Google" id="ProtNLM"/>
    </source>
</evidence>